<dbReference type="EMBL" id="FXTX01000030">
    <property type="protein sequence ID" value="SMP23647.1"/>
    <property type="molecule type" value="Genomic_DNA"/>
</dbReference>
<dbReference type="RefSeq" id="WP_265134537.1">
    <property type="nucleotide sequence ID" value="NZ_FXTX01000030.1"/>
</dbReference>
<sequence>MNTLTYKTSYDYTESKPDILEKLSEFIYTTTRIATTSKKEELVNFLKDKRDIIGNLENFNNFIEKLNENEIDVFFKLLKKLINEKRNFRIKIFKTEGNLEEVNFIIYYSKEMPYEKIEKDIFEINEFLEQNLNLNKIGKNSDLWYIGFAGIRV</sequence>
<gene>
    <name evidence="1" type="ORF">SAMN06264868_1305</name>
</gene>
<comment type="caution">
    <text evidence="1">The sequence shown here is derived from an EMBL/GenBank/DDBJ whole genome shotgun (WGS) entry which is preliminary data.</text>
</comment>
<accession>A0AA46AG36</accession>
<dbReference type="Proteomes" id="UP001157947">
    <property type="component" value="Unassembled WGS sequence"/>
</dbReference>
<dbReference type="AlphaFoldDB" id="A0AA46AG36"/>
<name>A0AA46AG36_9AQUI</name>
<keyword evidence="2" id="KW-1185">Reference proteome</keyword>
<protein>
    <submittedName>
        <fullName evidence="1">Uncharacterized protein</fullName>
    </submittedName>
</protein>
<evidence type="ECO:0000313" key="1">
    <source>
        <dbReference type="EMBL" id="SMP23647.1"/>
    </source>
</evidence>
<organism evidence="1 2">
    <name type="scientific">Venenivibrio stagnispumantis</name>
    <dbReference type="NCBI Taxonomy" id="407998"/>
    <lineage>
        <taxon>Bacteria</taxon>
        <taxon>Pseudomonadati</taxon>
        <taxon>Aquificota</taxon>
        <taxon>Aquificia</taxon>
        <taxon>Aquificales</taxon>
        <taxon>Hydrogenothermaceae</taxon>
        <taxon>Venenivibrio</taxon>
    </lineage>
</organism>
<reference evidence="1" key="1">
    <citation type="submission" date="2017-05" db="EMBL/GenBank/DDBJ databases">
        <authorList>
            <person name="Varghese N."/>
            <person name="Submissions S."/>
        </authorList>
    </citation>
    <scope>NUCLEOTIDE SEQUENCE</scope>
    <source>
        <strain evidence="1">DSM 18763</strain>
    </source>
</reference>
<evidence type="ECO:0000313" key="2">
    <source>
        <dbReference type="Proteomes" id="UP001157947"/>
    </source>
</evidence>
<proteinExistence type="predicted"/>